<evidence type="ECO:0000256" key="1">
    <source>
        <dbReference type="ARBA" id="ARBA00004571"/>
    </source>
</evidence>
<comment type="similarity">
    <text evidence="8 9">Belongs to the TonB-dependent receptor family.</text>
</comment>
<evidence type="ECO:0000313" key="13">
    <source>
        <dbReference type="EMBL" id="MBM7129739.1"/>
    </source>
</evidence>
<evidence type="ECO:0000256" key="8">
    <source>
        <dbReference type="PROSITE-ProRule" id="PRU01360"/>
    </source>
</evidence>
<keyword evidence="2 8" id="KW-0813">Transport</keyword>
<dbReference type="PROSITE" id="PS52016">
    <property type="entry name" value="TONB_DEPENDENT_REC_3"/>
    <property type="match status" value="1"/>
</dbReference>
<sequence length="963" mass="104504">MRQKTLIASAVAAALTMFTCTASAQDVGSDSSSEPKKAKNLEAITVTGSHIRSVDVETSQPVFTMDRQAIQATGLTNLNDVLARLPSAGTPDITPQDTLLNGADVGGRYVDIRYLGSTRTLVLVNGHRWSTSLSGLTDLSTIPVAMVERIDVLKDGASSIYGSDAIAGVVNIITREKFDGAEANVYYGSNQKGDGQQKNADFTWGHNTAKSSTIISASYQDESPMWDRTRAITRYGAGPRHPDDSLGLGPWGRVTDPRAEGTPGAGKYDKNGQWVPNQYVINHGSADTGNLDNYHRFTGDPSDLYNTNQDSTFRAGSKLKTIFAQERYKLTDDITLTGTATYSTRDTSSQLAGYPLSTSGIDTANLVMDPNNAYNPFPGYETPFARRTVELPRITWANSRLAHVDLGAQGYFSFLSHDWSWDANYTFSQNNIKQITTGNLYLPNVLNAIGPTTVIDGQLACADAAARAAGCVPWNVLAGPGHTPSSLWSYLNAVGTARQQSQTDDITVNTSGGLFDLPGGTVNIAGGLEHRREKGYFRPYGPDSAGLTTNLASDPTKGRYDVNEAYLELDVPLLRDLPGAQELGLNVASRYSHYSNFGSTTNNKYSIRWRPITDLLLRGTYAKGFRAPALQDLFGGNAQSFETFLDPCDSAYGAAVGSANVAAACAAAGVPTNYRQIGQSGEVGPNGGQTTIPFTQGSNPKLKPETSSTRTMGLVYSPHYVDGLDVTLDYYDIRLKQAVTYLDASDILNYCYIENLADYCANITRDSSGLINSLREGPVNLGSVNTRGFDFGIHYRLPVTPLGQFRVGVDGNYLSSYQTSNGPGSLTKNLAGWMSGTQALYRTRSNVQLDWDYKQFGASWTVRYFSGLKDSCWDVGIECDNPDYPNPVNPGQGVAQKGSTTFNDAQFRYSMPWNGKLSLGVNNIFNKKGPLYYNVASAGSGSPPYNPQFDIDRYFYVQYSQKF</sequence>
<keyword evidence="4 8" id="KW-0812">Transmembrane</keyword>
<feature type="chain" id="PRO_5046424485" evidence="10">
    <location>
        <begin position="25"/>
        <end position="963"/>
    </location>
</feature>
<evidence type="ECO:0000256" key="5">
    <source>
        <dbReference type="ARBA" id="ARBA00023077"/>
    </source>
</evidence>
<protein>
    <submittedName>
        <fullName evidence="13">TonB-dependent receptor</fullName>
    </submittedName>
</protein>
<dbReference type="SUPFAM" id="SSF56935">
    <property type="entry name" value="Porins"/>
    <property type="match status" value="1"/>
</dbReference>
<comment type="subcellular location">
    <subcellularLocation>
        <location evidence="1 8">Cell outer membrane</location>
        <topology evidence="1 8">Multi-pass membrane protein</topology>
    </subcellularLocation>
</comment>
<feature type="domain" description="TonB-dependent receptor-like beta-barrel" evidence="11">
    <location>
        <begin position="387"/>
        <end position="924"/>
    </location>
</feature>
<dbReference type="InterPro" id="IPR039426">
    <property type="entry name" value="TonB-dep_rcpt-like"/>
</dbReference>
<evidence type="ECO:0000259" key="11">
    <source>
        <dbReference type="Pfam" id="PF00593"/>
    </source>
</evidence>
<dbReference type="Pfam" id="PF00593">
    <property type="entry name" value="TonB_dep_Rec_b-barrel"/>
    <property type="match status" value="1"/>
</dbReference>
<proteinExistence type="inferred from homology"/>
<gene>
    <name evidence="13" type="ORF">ISS99_09395</name>
</gene>
<evidence type="ECO:0000256" key="2">
    <source>
        <dbReference type="ARBA" id="ARBA00022448"/>
    </source>
</evidence>
<reference evidence="13" key="1">
    <citation type="submission" date="2020-10" db="EMBL/GenBank/DDBJ databases">
        <title>Phylogeny of dyella-like bacteria.</title>
        <authorList>
            <person name="Fu J."/>
        </authorList>
    </citation>
    <scope>NUCLEOTIDE SEQUENCE</scope>
    <source>
        <strain evidence="13">DHON07</strain>
    </source>
</reference>
<keyword evidence="14" id="KW-1185">Reference proteome</keyword>
<dbReference type="Gene3D" id="2.170.130.10">
    <property type="entry name" value="TonB-dependent receptor, plug domain"/>
    <property type="match status" value="1"/>
</dbReference>
<name>A0ABS2KFL1_9GAMM</name>
<feature type="signal peptide" evidence="10">
    <location>
        <begin position="1"/>
        <end position="24"/>
    </location>
</feature>
<keyword evidence="6 8" id="KW-0472">Membrane</keyword>
<keyword evidence="5 9" id="KW-0798">TonB box</keyword>
<dbReference type="InterPro" id="IPR012910">
    <property type="entry name" value="Plug_dom"/>
</dbReference>
<evidence type="ECO:0000256" key="6">
    <source>
        <dbReference type="ARBA" id="ARBA00023136"/>
    </source>
</evidence>
<accession>A0ABS2KFL1</accession>
<dbReference type="RefSeq" id="WP_204631347.1">
    <property type="nucleotide sequence ID" value="NZ_BSOC01000003.1"/>
</dbReference>
<dbReference type="InterPro" id="IPR036942">
    <property type="entry name" value="Beta-barrel_TonB_sf"/>
</dbReference>
<dbReference type="PANTHER" id="PTHR47234:SF2">
    <property type="entry name" value="TONB-DEPENDENT RECEPTOR"/>
    <property type="match status" value="1"/>
</dbReference>
<evidence type="ECO:0000256" key="4">
    <source>
        <dbReference type="ARBA" id="ARBA00022692"/>
    </source>
</evidence>
<evidence type="ECO:0000259" key="12">
    <source>
        <dbReference type="Pfam" id="PF07715"/>
    </source>
</evidence>
<feature type="domain" description="TonB-dependent receptor plug" evidence="12">
    <location>
        <begin position="57"/>
        <end position="169"/>
    </location>
</feature>
<keyword evidence="3 8" id="KW-1134">Transmembrane beta strand</keyword>
<dbReference type="InterPro" id="IPR037066">
    <property type="entry name" value="Plug_dom_sf"/>
</dbReference>
<dbReference type="PANTHER" id="PTHR47234">
    <property type="match status" value="1"/>
</dbReference>
<evidence type="ECO:0000256" key="3">
    <source>
        <dbReference type="ARBA" id="ARBA00022452"/>
    </source>
</evidence>
<dbReference type="Gene3D" id="2.40.170.20">
    <property type="entry name" value="TonB-dependent receptor, beta-barrel domain"/>
    <property type="match status" value="1"/>
</dbReference>
<evidence type="ECO:0000256" key="9">
    <source>
        <dbReference type="RuleBase" id="RU003357"/>
    </source>
</evidence>
<comment type="caution">
    <text evidence="13">The sequence shown here is derived from an EMBL/GenBank/DDBJ whole genome shotgun (WGS) entry which is preliminary data.</text>
</comment>
<evidence type="ECO:0000256" key="10">
    <source>
        <dbReference type="SAM" id="SignalP"/>
    </source>
</evidence>
<dbReference type="Proteomes" id="UP001430193">
    <property type="component" value="Unassembled WGS sequence"/>
</dbReference>
<dbReference type="InterPro" id="IPR000531">
    <property type="entry name" value="Beta-barrel_TonB"/>
</dbReference>
<evidence type="ECO:0000256" key="7">
    <source>
        <dbReference type="ARBA" id="ARBA00023237"/>
    </source>
</evidence>
<keyword evidence="10" id="KW-0732">Signal</keyword>
<evidence type="ECO:0000313" key="14">
    <source>
        <dbReference type="Proteomes" id="UP001430193"/>
    </source>
</evidence>
<dbReference type="EMBL" id="JADIKF010000038">
    <property type="protein sequence ID" value="MBM7129739.1"/>
    <property type="molecule type" value="Genomic_DNA"/>
</dbReference>
<dbReference type="Pfam" id="PF07715">
    <property type="entry name" value="Plug"/>
    <property type="match status" value="1"/>
</dbReference>
<keyword evidence="13" id="KW-0675">Receptor</keyword>
<organism evidence="13 14">
    <name type="scientific">Dyella mobilis</name>
    <dbReference type="NCBI Taxonomy" id="1849582"/>
    <lineage>
        <taxon>Bacteria</taxon>
        <taxon>Pseudomonadati</taxon>
        <taxon>Pseudomonadota</taxon>
        <taxon>Gammaproteobacteria</taxon>
        <taxon>Lysobacterales</taxon>
        <taxon>Rhodanobacteraceae</taxon>
        <taxon>Dyella</taxon>
    </lineage>
</organism>
<keyword evidence="7 8" id="KW-0998">Cell outer membrane</keyword>